<evidence type="ECO:0000313" key="2">
    <source>
        <dbReference type="EMBL" id="KAK9410603.1"/>
    </source>
</evidence>
<organism evidence="2 3">
    <name type="scientific">Crotalus adamanteus</name>
    <name type="common">Eastern diamondback rattlesnake</name>
    <dbReference type="NCBI Taxonomy" id="8729"/>
    <lineage>
        <taxon>Eukaryota</taxon>
        <taxon>Metazoa</taxon>
        <taxon>Chordata</taxon>
        <taxon>Craniata</taxon>
        <taxon>Vertebrata</taxon>
        <taxon>Euteleostomi</taxon>
        <taxon>Lepidosauria</taxon>
        <taxon>Squamata</taxon>
        <taxon>Bifurcata</taxon>
        <taxon>Unidentata</taxon>
        <taxon>Episquamata</taxon>
        <taxon>Toxicofera</taxon>
        <taxon>Serpentes</taxon>
        <taxon>Colubroidea</taxon>
        <taxon>Viperidae</taxon>
        <taxon>Crotalinae</taxon>
        <taxon>Crotalus</taxon>
    </lineage>
</organism>
<gene>
    <name evidence="2" type="ORF">NXF25_001778</name>
</gene>
<comment type="caution">
    <text evidence="2">The sequence shown here is derived from an EMBL/GenBank/DDBJ whole genome shotgun (WGS) entry which is preliminary data.</text>
</comment>
<dbReference type="AlphaFoldDB" id="A0AAW1C8F0"/>
<dbReference type="InterPro" id="IPR011993">
    <property type="entry name" value="PH-like_dom_sf"/>
</dbReference>
<reference evidence="2 3" key="1">
    <citation type="journal article" date="2024" name="Proc. Natl. Acad. Sci. U.S.A.">
        <title>The genetic regulatory architecture and epigenomic basis for age-related changes in rattlesnake venom.</title>
        <authorList>
            <person name="Hogan M.P."/>
            <person name="Holding M.L."/>
            <person name="Nystrom G.S."/>
            <person name="Colston T.J."/>
            <person name="Bartlett D.A."/>
            <person name="Mason A.J."/>
            <person name="Ellsworth S.A."/>
            <person name="Rautsaw R.M."/>
            <person name="Lawrence K.C."/>
            <person name="Strickland J.L."/>
            <person name="He B."/>
            <person name="Fraser P."/>
            <person name="Margres M.J."/>
            <person name="Gilbert D.M."/>
            <person name="Gibbs H.L."/>
            <person name="Parkinson C.L."/>
            <person name="Rokyta D.R."/>
        </authorList>
    </citation>
    <scope>NUCLEOTIDE SEQUENCE [LARGE SCALE GENOMIC DNA]</scope>
    <source>
        <strain evidence="2">DRR0105</strain>
    </source>
</reference>
<dbReference type="Gene3D" id="2.30.29.30">
    <property type="entry name" value="Pleckstrin-homology domain (PH domain)/Phosphotyrosine-binding domain (PTB)"/>
    <property type="match status" value="1"/>
</dbReference>
<evidence type="ECO:0000313" key="3">
    <source>
        <dbReference type="Proteomes" id="UP001474421"/>
    </source>
</evidence>
<name>A0AAW1C8F0_CROAD</name>
<keyword evidence="3" id="KW-1185">Reference proteome</keyword>
<accession>A0AAW1C8F0</accession>
<dbReference type="Proteomes" id="UP001474421">
    <property type="component" value="Unassembled WGS sequence"/>
</dbReference>
<evidence type="ECO:0000256" key="1">
    <source>
        <dbReference type="SAM" id="MobiDB-lite"/>
    </source>
</evidence>
<proteinExistence type="predicted"/>
<protein>
    <submittedName>
        <fullName evidence="2">Rho GTPase-activating protein 15</fullName>
    </submittedName>
</protein>
<dbReference type="SUPFAM" id="SSF50729">
    <property type="entry name" value="PH domain-like"/>
    <property type="match status" value="1"/>
</dbReference>
<dbReference type="EMBL" id="JAOTOJ010000001">
    <property type="protein sequence ID" value="KAK9410603.1"/>
    <property type="molecule type" value="Genomic_DNA"/>
</dbReference>
<feature type="region of interest" description="Disordered" evidence="1">
    <location>
        <begin position="42"/>
        <end position="66"/>
    </location>
</feature>
<sequence length="256" mass="28324">MGQREEIQFALCTAEYRFDILIMQQLAASGLNVGKLHPSSESTGAVQMRIKSPSNPHDRSSQSKSLVFSENLKVIESVSRHRRNHSQHNIPHLESTGPLEKQIIKEGYLLKAKIADEGKKLRKNWSTSWIVLTGRKIEFYKESKQPAVPNLELPHVPHTCLLCCRAPAAIAAARPVVLQPPPAQGVSCHHCRCHRKACPVAIAAMRRVLLLLPSPQGGAAPHAPHTLTMPQGMSCCHCCRQHEVHHAAMKHVLPPP</sequence>